<evidence type="ECO:0000313" key="9">
    <source>
        <dbReference type="EMBL" id="CAF4601751.1"/>
    </source>
</evidence>
<evidence type="ECO:0000313" key="5">
    <source>
        <dbReference type="EMBL" id="CAF3473778.1"/>
    </source>
</evidence>
<evidence type="ECO:0000313" key="2">
    <source>
        <dbReference type="EMBL" id="CAF3293313.1"/>
    </source>
</evidence>
<evidence type="ECO:0000313" key="7">
    <source>
        <dbReference type="EMBL" id="CAF4350394.1"/>
    </source>
</evidence>
<dbReference type="EMBL" id="CAJNYT010002518">
    <property type="protein sequence ID" value="CAF3473778.1"/>
    <property type="molecule type" value="Genomic_DNA"/>
</dbReference>
<dbReference type="Proteomes" id="UP000663869">
    <property type="component" value="Unassembled WGS sequence"/>
</dbReference>
<dbReference type="Proteomes" id="UP000663872">
    <property type="component" value="Unassembled WGS sequence"/>
</dbReference>
<name>A0A817SD12_9BILA</name>
<evidence type="ECO:0000256" key="1">
    <source>
        <dbReference type="SAM" id="Phobius"/>
    </source>
</evidence>
<dbReference type="Proteomes" id="UP000663848">
    <property type="component" value="Unassembled WGS sequence"/>
</dbReference>
<dbReference type="EMBL" id="CAJNYU010000394">
    <property type="protein sequence ID" value="CAF3355928.1"/>
    <property type="molecule type" value="Genomic_DNA"/>
</dbReference>
<organism evidence="2 10">
    <name type="scientific">Rotaria socialis</name>
    <dbReference type="NCBI Taxonomy" id="392032"/>
    <lineage>
        <taxon>Eukaryota</taxon>
        <taxon>Metazoa</taxon>
        <taxon>Spiralia</taxon>
        <taxon>Gnathifera</taxon>
        <taxon>Rotifera</taxon>
        <taxon>Eurotatoria</taxon>
        <taxon>Bdelloidea</taxon>
        <taxon>Philodinida</taxon>
        <taxon>Philodinidae</taxon>
        <taxon>Rotaria</taxon>
    </lineage>
</organism>
<proteinExistence type="predicted"/>
<protein>
    <submittedName>
        <fullName evidence="2">Uncharacterized protein</fullName>
    </submittedName>
</protein>
<evidence type="ECO:0000313" key="3">
    <source>
        <dbReference type="EMBL" id="CAF3330301.1"/>
    </source>
</evidence>
<keyword evidence="1" id="KW-0812">Transmembrane</keyword>
<accession>A0A817SD12</accession>
<dbReference type="OrthoDB" id="9978270at2759"/>
<dbReference type="Proteomes" id="UP000663833">
    <property type="component" value="Unassembled WGS sequence"/>
</dbReference>
<evidence type="ECO:0000313" key="4">
    <source>
        <dbReference type="EMBL" id="CAF3355928.1"/>
    </source>
</evidence>
<dbReference type="Proteomes" id="UP000663873">
    <property type="component" value="Unassembled WGS sequence"/>
</dbReference>
<comment type="caution">
    <text evidence="2">The sequence shown here is derived from an EMBL/GenBank/DDBJ whole genome shotgun (WGS) entry which is preliminary data.</text>
</comment>
<dbReference type="Proteomes" id="UP000663862">
    <property type="component" value="Unassembled WGS sequence"/>
</dbReference>
<reference evidence="2" key="1">
    <citation type="submission" date="2021-02" db="EMBL/GenBank/DDBJ databases">
        <authorList>
            <person name="Nowell W R."/>
        </authorList>
    </citation>
    <scope>NUCLEOTIDE SEQUENCE</scope>
</reference>
<dbReference type="EMBL" id="CAJOBR010001361">
    <property type="protein sequence ID" value="CAF4601751.1"/>
    <property type="molecule type" value="Genomic_DNA"/>
</dbReference>
<feature type="transmembrane region" description="Helical" evidence="1">
    <location>
        <begin position="50"/>
        <end position="72"/>
    </location>
</feature>
<sequence length="78" mass="8619">MSYEENAARAGYTNEFGQPIGNDVDKWFKYGVKTGGPEFETGFCTRTQTYYILLFVVAFIVLATVIIVPIIAGNVKSS</sequence>
<dbReference type="EMBL" id="CAJNXB010003647">
    <property type="protein sequence ID" value="CAF3330301.1"/>
    <property type="molecule type" value="Genomic_DNA"/>
</dbReference>
<dbReference type="EMBL" id="CAJNYD010000725">
    <property type="protein sequence ID" value="CAF3293313.1"/>
    <property type="molecule type" value="Genomic_DNA"/>
</dbReference>
<gene>
    <name evidence="4" type="ORF">FME351_LOCUS4946</name>
    <name evidence="5" type="ORF">GRG538_LOCUS15860</name>
    <name evidence="7" type="ORF">HFQ381_LOCUS16711</name>
    <name evidence="2" type="ORF">LUA448_LOCUS7418</name>
    <name evidence="9" type="ORF">QYT958_LOCUS11596</name>
    <name evidence="3" type="ORF">TIS948_LOCUS21231</name>
    <name evidence="8" type="ORF">TSG867_LOCUS18510</name>
    <name evidence="6" type="ORF">UJA718_LOCUS86</name>
</gene>
<dbReference type="AlphaFoldDB" id="A0A817SD12"/>
<evidence type="ECO:0000313" key="10">
    <source>
        <dbReference type="Proteomes" id="UP000663833"/>
    </source>
</evidence>
<evidence type="ECO:0000313" key="11">
    <source>
        <dbReference type="Proteomes" id="UP000663873"/>
    </source>
</evidence>
<dbReference type="EMBL" id="CAJOBQ010001238">
    <property type="protein sequence ID" value="CAF4469348.1"/>
    <property type="molecule type" value="Genomic_DNA"/>
</dbReference>
<dbReference type="EMBL" id="CAJOBP010000003">
    <property type="protein sequence ID" value="CAF4097620.1"/>
    <property type="molecule type" value="Genomic_DNA"/>
</dbReference>
<dbReference type="EMBL" id="CAJOBO010001199">
    <property type="protein sequence ID" value="CAF4350394.1"/>
    <property type="molecule type" value="Genomic_DNA"/>
</dbReference>
<keyword evidence="11" id="KW-1185">Reference proteome</keyword>
<dbReference type="Proteomes" id="UP000663825">
    <property type="component" value="Unassembled WGS sequence"/>
</dbReference>
<dbReference type="Proteomes" id="UP000663851">
    <property type="component" value="Unassembled WGS sequence"/>
</dbReference>
<keyword evidence="1" id="KW-1133">Transmembrane helix</keyword>
<keyword evidence="1" id="KW-0472">Membrane</keyword>
<evidence type="ECO:0000313" key="8">
    <source>
        <dbReference type="EMBL" id="CAF4469348.1"/>
    </source>
</evidence>
<evidence type="ECO:0000313" key="6">
    <source>
        <dbReference type="EMBL" id="CAF4097620.1"/>
    </source>
</evidence>